<dbReference type="FunFam" id="3.90.190.10:FF:000157">
    <property type="entry name" value="Protein-tyrosine phosphatase"/>
    <property type="match status" value="1"/>
</dbReference>
<dbReference type="CDD" id="cd14498">
    <property type="entry name" value="DSP"/>
    <property type="match status" value="1"/>
</dbReference>
<name>A0A165MSH4_EXIGL</name>
<dbReference type="PROSITE" id="PS50054">
    <property type="entry name" value="TYR_PHOSPHATASE_DUAL"/>
    <property type="match status" value="1"/>
</dbReference>
<dbReference type="STRING" id="1314781.A0A165MSH4"/>
<dbReference type="GO" id="GO:0005737">
    <property type="term" value="C:cytoplasm"/>
    <property type="evidence" value="ECO:0007669"/>
    <property type="project" value="TreeGrafter"/>
</dbReference>
<dbReference type="GO" id="GO:0004725">
    <property type="term" value="F:protein tyrosine phosphatase activity"/>
    <property type="evidence" value="ECO:0007669"/>
    <property type="project" value="UniProtKB-EC"/>
</dbReference>
<dbReference type="InParanoid" id="A0A165MSH4"/>
<feature type="non-terminal residue" evidence="7">
    <location>
        <position position="92"/>
    </location>
</feature>
<dbReference type="OrthoDB" id="2017893at2759"/>
<dbReference type="SMART" id="SM00195">
    <property type="entry name" value="DSPc"/>
    <property type="match status" value="1"/>
</dbReference>
<feature type="non-terminal residue" evidence="7">
    <location>
        <position position="1"/>
    </location>
</feature>
<evidence type="ECO:0000256" key="2">
    <source>
        <dbReference type="ARBA" id="ARBA00013064"/>
    </source>
</evidence>
<evidence type="ECO:0000313" key="8">
    <source>
        <dbReference type="Proteomes" id="UP000077266"/>
    </source>
</evidence>
<dbReference type="InterPro" id="IPR016130">
    <property type="entry name" value="Tyr_Pase_AS"/>
</dbReference>
<protein>
    <recommendedName>
        <fullName evidence="2">protein-tyrosine-phosphatase</fullName>
        <ecNumber evidence="2">3.1.3.48</ecNumber>
    </recommendedName>
</protein>
<feature type="domain" description="Tyrosine-protein phosphatase" evidence="5">
    <location>
        <begin position="1"/>
        <end position="92"/>
    </location>
</feature>
<keyword evidence="4" id="KW-0904">Protein phosphatase</keyword>
<reference evidence="7 8" key="1">
    <citation type="journal article" date="2016" name="Mol. Biol. Evol.">
        <title>Comparative Genomics of Early-Diverging Mushroom-Forming Fungi Provides Insights into the Origins of Lignocellulose Decay Capabilities.</title>
        <authorList>
            <person name="Nagy L.G."/>
            <person name="Riley R."/>
            <person name="Tritt A."/>
            <person name="Adam C."/>
            <person name="Daum C."/>
            <person name="Floudas D."/>
            <person name="Sun H."/>
            <person name="Yadav J.S."/>
            <person name="Pangilinan J."/>
            <person name="Larsson K.H."/>
            <person name="Matsuura K."/>
            <person name="Barry K."/>
            <person name="Labutti K."/>
            <person name="Kuo R."/>
            <person name="Ohm R.A."/>
            <person name="Bhattacharya S.S."/>
            <person name="Shirouzu T."/>
            <person name="Yoshinaga Y."/>
            <person name="Martin F.M."/>
            <person name="Grigoriev I.V."/>
            <person name="Hibbett D.S."/>
        </authorList>
    </citation>
    <scope>NUCLEOTIDE SEQUENCE [LARGE SCALE GENOMIC DNA]</scope>
    <source>
        <strain evidence="7 8">HHB12029</strain>
    </source>
</reference>
<dbReference type="InterPro" id="IPR029021">
    <property type="entry name" value="Prot-tyrosine_phosphatase-like"/>
</dbReference>
<evidence type="ECO:0000313" key="7">
    <source>
        <dbReference type="EMBL" id="KZV99692.1"/>
    </source>
</evidence>
<evidence type="ECO:0000259" key="5">
    <source>
        <dbReference type="PROSITE" id="PS50054"/>
    </source>
</evidence>
<evidence type="ECO:0000259" key="6">
    <source>
        <dbReference type="PROSITE" id="PS50056"/>
    </source>
</evidence>
<keyword evidence="3" id="KW-0378">Hydrolase</keyword>
<dbReference type="SUPFAM" id="SSF52799">
    <property type="entry name" value="(Phosphotyrosine protein) phosphatases II"/>
    <property type="match status" value="1"/>
</dbReference>
<dbReference type="InterPro" id="IPR020422">
    <property type="entry name" value="TYR_PHOSPHATASE_DUAL_dom"/>
</dbReference>
<organism evidence="7 8">
    <name type="scientific">Exidia glandulosa HHB12029</name>
    <dbReference type="NCBI Taxonomy" id="1314781"/>
    <lineage>
        <taxon>Eukaryota</taxon>
        <taxon>Fungi</taxon>
        <taxon>Dikarya</taxon>
        <taxon>Basidiomycota</taxon>
        <taxon>Agaricomycotina</taxon>
        <taxon>Agaricomycetes</taxon>
        <taxon>Auriculariales</taxon>
        <taxon>Exidiaceae</taxon>
        <taxon>Exidia</taxon>
    </lineage>
</organism>
<sequence length="92" mass="10055">GFITLQLPLDDDPSANLAEHFMQANKFIEDALSTGGKILVHCQAGISRSATIVAAFLIYSRGLTPQDALNQIKKSRPGVRPNDGFLRQLDIF</sequence>
<dbReference type="GO" id="GO:0043409">
    <property type="term" value="P:negative regulation of MAPK cascade"/>
    <property type="evidence" value="ECO:0007669"/>
    <property type="project" value="TreeGrafter"/>
</dbReference>
<dbReference type="EC" id="3.1.3.48" evidence="2"/>
<dbReference type="Proteomes" id="UP000077266">
    <property type="component" value="Unassembled WGS sequence"/>
</dbReference>
<dbReference type="PROSITE" id="PS00383">
    <property type="entry name" value="TYR_PHOSPHATASE_1"/>
    <property type="match status" value="1"/>
</dbReference>
<dbReference type="AlphaFoldDB" id="A0A165MSH4"/>
<proteinExistence type="inferred from homology"/>
<evidence type="ECO:0000256" key="3">
    <source>
        <dbReference type="ARBA" id="ARBA00022801"/>
    </source>
</evidence>
<dbReference type="PANTHER" id="PTHR10159">
    <property type="entry name" value="DUAL SPECIFICITY PROTEIN PHOSPHATASE"/>
    <property type="match status" value="1"/>
</dbReference>
<dbReference type="Gene3D" id="3.90.190.10">
    <property type="entry name" value="Protein tyrosine phosphatase superfamily"/>
    <property type="match status" value="1"/>
</dbReference>
<dbReference type="EMBL" id="KV425907">
    <property type="protein sequence ID" value="KZV99692.1"/>
    <property type="molecule type" value="Genomic_DNA"/>
</dbReference>
<accession>A0A165MSH4</accession>
<feature type="domain" description="Tyrosine specific protein phosphatases" evidence="6">
    <location>
        <begin position="19"/>
        <end position="79"/>
    </location>
</feature>
<dbReference type="InterPro" id="IPR000340">
    <property type="entry name" value="Dual-sp_phosphatase_cat-dom"/>
</dbReference>
<dbReference type="Pfam" id="PF00782">
    <property type="entry name" value="DSPc"/>
    <property type="match status" value="1"/>
</dbReference>
<dbReference type="PANTHER" id="PTHR10159:SF519">
    <property type="entry name" value="DUAL SPECIFICITY PROTEIN PHOSPHATASE MPK3"/>
    <property type="match status" value="1"/>
</dbReference>
<dbReference type="InterPro" id="IPR000387">
    <property type="entry name" value="Tyr_Pase_dom"/>
</dbReference>
<evidence type="ECO:0000256" key="4">
    <source>
        <dbReference type="ARBA" id="ARBA00022912"/>
    </source>
</evidence>
<gene>
    <name evidence="7" type="ORF">EXIGLDRAFT_583414</name>
</gene>
<keyword evidence="8" id="KW-1185">Reference proteome</keyword>
<comment type="similarity">
    <text evidence="1">Belongs to the protein-tyrosine phosphatase family. Non-receptor class dual specificity subfamily.</text>
</comment>
<evidence type="ECO:0000256" key="1">
    <source>
        <dbReference type="ARBA" id="ARBA00008601"/>
    </source>
</evidence>
<dbReference type="PROSITE" id="PS50056">
    <property type="entry name" value="TYR_PHOSPHATASE_2"/>
    <property type="match status" value="1"/>
</dbReference>